<dbReference type="Proteomes" id="UP000092389">
    <property type="component" value="Unassembled WGS sequence"/>
</dbReference>
<dbReference type="SUPFAM" id="SSF56563">
    <property type="entry name" value="Major capsid protein gp5"/>
    <property type="match status" value="1"/>
</dbReference>
<proteinExistence type="predicted"/>
<evidence type="ECO:0000256" key="1">
    <source>
        <dbReference type="ARBA" id="ARBA00004328"/>
    </source>
</evidence>
<evidence type="ECO:0000259" key="2">
    <source>
        <dbReference type="Pfam" id="PF05065"/>
    </source>
</evidence>
<dbReference type="InterPro" id="IPR054612">
    <property type="entry name" value="Phage_capsid-like_C"/>
</dbReference>
<dbReference type="Pfam" id="PF05065">
    <property type="entry name" value="Phage_capsid"/>
    <property type="match status" value="1"/>
</dbReference>
<dbReference type="EMBL" id="LZJU01000149">
    <property type="protein sequence ID" value="OBH70400.1"/>
    <property type="molecule type" value="Genomic_DNA"/>
</dbReference>
<evidence type="ECO:0000313" key="4">
    <source>
        <dbReference type="Proteomes" id="UP000092389"/>
    </source>
</evidence>
<feature type="domain" description="Phage capsid-like C-terminal" evidence="2">
    <location>
        <begin position="10"/>
        <end position="277"/>
    </location>
</feature>
<accession>A0A1A2T1Y5</accession>
<dbReference type="NCBIfam" id="TIGR01554">
    <property type="entry name" value="major_cap_HK97"/>
    <property type="match status" value="1"/>
</dbReference>
<protein>
    <recommendedName>
        <fullName evidence="2">Phage capsid-like C-terminal domain-containing protein</fullName>
    </recommendedName>
</protein>
<comment type="caution">
    <text evidence="3">The sequence shown here is derived from an EMBL/GenBank/DDBJ whole genome shotgun (WGS) entry which is preliminary data.</text>
</comment>
<dbReference type="Gene3D" id="3.30.2320.10">
    <property type="entry name" value="hypothetical protein PF0899 domain"/>
    <property type="match status" value="1"/>
</dbReference>
<evidence type="ECO:0000313" key="3">
    <source>
        <dbReference type="EMBL" id="OBH70400.1"/>
    </source>
</evidence>
<reference evidence="3 4" key="1">
    <citation type="submission" date="2016-06" db="EMBL/GenBank/DDBJ databases">
        <authorList>
            <person name="Kjaerup R.B."/>
            <person name="Dalgaard T.S."/>
            <person name="Juul-Madsen H.R."/>
        </authorList>
    </citation>
    <scope>NUCLEOTIDE SEQUENCE [LARGE SCALE GENOMIC DNA]</scope>
    <source>
        <strain evidence="3 4">E152</strain>
    </source>
</reference>
<dbReference type="AlphaFoldDB" id="A0A1A2T1Y5"/>
<name>A0A1A2T1Y5_MYCNT</name>
<sequence length="284" mass="29997">MKAFSTVESLIPAQLAPGVLEKIHEHRVLDYLPVQAISAPSYEIIVHSSTTGAPTPVAEGAAKPEVVLNTTAQTLTAVKLAAHVGISYESIADYPAFYGYAQAEVMRQICDVENAQLLSGSGSSGNMTGFLSTSGILTHDASADTGTNVTALDSIEMSIAQLRVGSALAEANLIVMHPNTFSAIRRLKNTLGNFLIGDPTEQGSRELFGVRVVPTTAITAGTALMLDVSKFGRVLVREGITVHVGQTNDDFTKNIARLVLEERLVLAVERPSAVLAISNLPTTA</sequence>
<dbReference type="InterPro" id="IPR024455">
    <property type="entry name" value="Phage_capsid"/>
</dbReference>
<dbReference type="Gene3D" id="3.30.2400.10">
    <property type="entry name" value="Major capsid protein gp5"/>
    <property type="match status" value="1"/>
</dbReference>
<comment type="subcellular location">
    <subcellularLocation>
        <location evidence="1">Virion</location>
    </subcellularLocation>
</comment>
<gene>
    <name evidence="3" type="ORF">A5683_00305</name>
</gene>
<organism evidence="3 4">
    <name type="scientific">Mycobacterium mantenii</name>
    <dbReference type="NCBI Taxonomy" id="560555"/>
    <lineage>
        <taxon>Bacteria</taxon>
        <taxon>Bacillati</taxon>
        <taxon>Actinomycetota</taxon>
        <taxon>Actinomycetes</taxon>
        <taxon>Mycobacteriales</taxon>
        <taxon>Mycobacteriaceae</taxon>
        <taxon>Mycobacterium</taxon>
        <taxon>Mycobacterium avium complex (MAC)</taxon>
    </lineage>
</organism>